<proteinExistence type="predicted"/>
<accession>A0A8H4ES79</accession>
<reference evidence="1 2" key="1">
    <citation type="journal article" date="2019" name="Environ. Microbiol.">
        <title>At the nexus of three kingdoms: the genome of the mycorrhizal fungus Gigaspora margarita provides insights into plant, endobacterial and fungal interactions.</title>
        <authorList>
            <person name="Venice F."/>
            <person name="Ghignone S."/>
            <person name="Salvioli di Fossalunga A."/>
            <person name="Amselem J."/>
            <person name="Novero M."/>
            <person name="Xianan X."/>
            <person name="Sedzielewska Toro K."/>
            <person name="Morin E."/>
            <person name="Lipzen A."/>
            <person name="Grigoriev I.V."/>
            <person name="Henrissat B."/>
            <person name="Martin F.M."/>
            <person name="Bonfante P."/>
        </authorList>
    </citation>
    <scope>NUCLEOTIDE SEQUENCE [LARGE SCALE GENOMIC DNA]</scope>
    <source>
        <strain evidence="1 2">BEG34</strain>
    </source>
</reference>
<keyword evidence="2" id="KW-1185">Reference proteome</keyword>
<dbReference type="Proteomes" id="UP000439903">
    <property type="component" value="Unassembled WGS sequence"/>
</dbReference>
<sequence>MRNTHEIHNYFHINTLKTHLICNIFIQVPKPTQVEDFNEDDYITEEEIEEVVASSQVFLLEVQNNKRKINDEKVVVKKQKLNLISLDTKNSIIDLNIQDEISLRISGKCTLNFD</sequence>
<dbReference type="EMBL" id="WTPW01000123">
    <property type="protein sequence ID" value="KAF0544888.1"/>
    <property type="molecule type" value="Genomic_DNA"/>
</dbReference>
<dbReference type="AlphaFoldDB" id="A0A8H4ES79"/>
<gene>
    <name evidence="1" type="ORF">F8M41_002562</name>
</gene>
<name>A0A8H4ES79_GIGMA</name>
<evidence type="ECO:0000313" key="1">
    <source>
        <dbReference type="EMBL" id="KAF0544888.1"/>
    </source>
</evidence>
<dbReference type="PROSITE" id="PS00018">
    <property type="entry name" value="EF_HAND_1"/>
    <property type="match status" value="1"/>
</dbReference>
<protein>
    <submittedName>
        <fullName evidence="1">Uncharacterized protein</fullName>
    </submittedName>
</protein>
<dbReference type="OrthoDB" id="2479355at2759"/>
<evidence type="ECO:0000313" key="2">
    <source>
        <dbReference type="Proteomes" id="UP000439903"/>
    </source>
</evidence>
<organism evidence="1 2">
    <name type="scientific">Gigaspora margarita</name>
    <dbReference type="NCBI Taxonomy" id="4874"/>
    <lineage>
        <taxon>Eukaryota</taxon>
        <taxon>Fungi</taxon>
        <taxon>Fungi incertae sedis</taxon>
        <taxon>Mucoromycota</taxon>
        <taxon>Glomeromycotina</taxon>
        <taxon>Glomeromycetes</taxon>
        <taxon>Diversisporales</taxon>
        <taxon>Gigasporaceae</taxon>
        <taxon>Gigaspora</taxon>
    </lineage>
</organism>
<comment type="caution">
    <text evidence="1">The sequence shown here is derived from an EMBL/GenBank/DDBJ whole genome shotgun (WGS) entry which is preliminary data.</text>
</comment>
<dbReference type="InterPro" id="IPR018247">
    <property type="entry name" value="EF_Hand_1_Ca_BS"/>
</dbReference>